<keyword evidence="3" id="KW-1185">Reference proteome</keyword>
<evidence type="ECO:0000313" key="2">
    <source>
        <dbReference type="EMBL" id="GAA0184252.1"/>
    </source>
</evidence>
<dbReference type="AlphaFoldDB" id="A0AAV3RSA6"/>
<proteinExistence type="predicted"/>
<accession>A0AAV3RSA6</accession>
<feature type="region of interest" description="Disordered" evidence="1">
    <location>
        <begin position="146"/>
        <end position="183"/>
    </location>
</feature>
<protein>
    <submittedName>
        <fullName evidence="2">Uncharacterized protein</fullName>
    </submittedName>
</protein>
<evidence type="ECO:0000313" key="3">
    <source>
        <dbReference type="Proteomes" id="UP001454036"/>
    </source>
</evidence>
<name>A0AAV3RSA6_LITER</name>
<sequence length="183" mass="19535">MVVETSSDPCRNNETQVVEVEAQNVKRQKNLLPLDTTQEMAPRQPTLYFPWVDVTNVRETENPRPDAEGCNADVGGNKPHSAIPTKGDSIGEAIPPIVEGRFDDPSHAEVGDAVERPSAEDLVETVTPIVKDIDVENAEGMELIGIPSTAGTDDLTVGHAEDDVTPSAADTGAKTADLPAERV</sequence>
<evidence type="ECO:0000256" key="1">
    <source>
        <dbReference type="SAM" id="MobiDB-lite"/>
    </source>
</evidence>
<feature type="compositionally biased region" description="Basic and acidic residues" evidence="1">
    <location>
        <begin position="100"/>
        <end position="119"/>
    </location>
</feature>
<dbReference type="EMBL" id="BAABME010011759">
    <property type="protein sequence ID" value="GAA0184252.1"/>
    <property type="molecule type" value="Genomic_DNA"/>
</dbReference>
<comment type="caution">
    <text evidence="2">The sequence shown here is derived from an EMBL/GenBank/DDBJ whole genome shotgun (WGS) entry which is preliminary data.</text>
</comment>
<organism evidence="2 3">
    <name type="scientific">Lithospermum erythrorhizon</name>
    <name type="common">Purple gromwell</name>
    <name type="synonym">Lithospermum officinale var. erythrorhizon</name>
    <dbReference type="NCBI Taxonomy" id="34254"/>
    <lineage>
        <taxon>Eukaryota</taxon>
        <taxon>Viridiplantae</taxon>
        <taxon>Streptophyta</taxon>
        <taxon>Embryophyta</taxon>
        <taxon>Tracheophyta</taxon>
        <taxon>Spermatophyta</taxon>
        <taxon>Magnoliopsida</taxon>
        <taxon>eudicotyledons</taxon>
        <taxon>Gunneridae</taxon>
        <taxon>Pentapetalae</taxon>
        <taxon>asterids</taxon>
        <taxon>lamiids</taxon>
        <taxon>Boraginales</taxon>
        <taxon>Boraginaceae</taxon>
        <taxon>Boraginoideae</taxon>
        <taxon>Lithospermeae</taxon>
        <taxon>Lithospermum</taxon>
    </lineage>
</organism>
<feature type="region of interest" description="Disordered" evidence="1">
    <location>
        <begin position="60"/>
        <end position="119"/>
    </location>
</feature>
<dbReference type="Proteomes" id="UP001454036">
    <property type="component" value="Unassembled WGS sequence"/>
</dbReference>
<gene>
    <name evidence="2" type="ORF">LIER_31540</name>
</gene>
<reference evidence="2 3" key="1">
    <citation type="submission" date="2024-01" db="EMBL/GenBank/DDBJ databases">
        <title>The complete chloroplast genome sequence of Lithospermum erythrorhizon: insights into the phylogenetic relationship among Boraginaceae species and the maternal lineages of purple gromwells.</title>
        <authorList>
            <person name="Okada T."/>
            <person name="Watanabe K."/>
        </authorList>
    </citation>
    <scope>NUCLEOTIDE SEQUENCE [LARGE SCALE GENOMIC DNA]</scope>
</reference>